<dbReference type="RefSeq" id="WP_311630586.1">
    <property type="nucleotide sequence ID" value="NZ_JAVREN010000013.1"/>
</dbReference>
<organism evidence="1 2">
    <name type="scientific">Streptomyces boetiae</name>
    <dbReference type="NCBI Taxonomy" id="3075541"/>
    <lineage>
        <taxon>Bacteria</taxon>
        <taxon>Bacillati</taxon>
        <taxon>Actinomycetota</taxon>
        <taxon>Actinomycetes</taxon>
        <taxon>Kitasatosporales</taxon>
        <taxon>Streptomycetaceae</taxon>
        <taxon>Streptomyces</taxon>
    </lineage>
</organism>
<evidence type="ECO:0000313" key="1">
    <source>
        <dbReference type="EMBL" id="MDT0307639.1"/>
    </source>
</evidence>
<comment type="caution">
    <text evidence="1">The sequence shown here is derived from an EMBL/GenBank/DDBJ whole genome shotgun (WGS) entry which is preliminary data.</text>
</comment>
<protein>
    <submittedName>
        <fullName evidence="1">Uncharacterized protein</fullName>
    </submittedName>
</protein>
<evidence type="ECO:0000313" key="2">
    <source>
        <dbReference type="Proteomes" id="UP001183388"/>
    </source>
</evidence>
<keyword evidence="2" id="KW-1185">Reference proteome</keyword>
<dbReference type="Proteomes" id="UP001183388">
    <property type="component" value="Unassembled WGS sequence"/>
</dbReference>
<dbReference type="EMBL" id="JAVREN010000013">
    <property type="protein sequence ID" value="MDT0307639.1"/>
    <property type="molecule type" value="Genomic_DNA"/>
</dbReference>
<accession>A0ABU2L7U5</accession>
<sequence>MDDVLRLVLRGLKAVGKAVYVFLEFVNLRDGLRGLRRDARRARRLRKE</sequence>
<proteinExistence type="predicted"/>
<reference evidence="2" key="1">
    <citation type="submission" date="2023-07" db="EMBL/GenBank/DDBJ databases">
        <title>30 novel species of actinomycetes from the DSMZ collection.</title>
        <authorList>
            <person name="Nouioui I."/>
        </authorList>
    </citation>
    <scope>NUCLEOTIDE SEQUENCE [LARGE SCALE GENOMIC DNA]</scope>
    <source>
        <strain evidence="2">DSM 44917</strain>
    </source>
</reference>
<name>A0ABU2L7U5_9ACTN</name>
<gene>
    <name evidence="1" type="ORF">RM780_11780</name>
</gene>